<organism evidence="1 2">
    <name type="scientific">Knipowitschia caucasica</name>
    <name type="common">Caucasian dwarf goby</name>
    <name type="synonym">Pomatoschistus caucasicus</name>
    <dbReference type="NCBI Taxonomy" id="637954"/>
    <lineage>
        <taxon>Eukaryota</taxon>
        <taxon>Metazoa</taxon>
        <taxon>Chordata</taxon>
        <taxon>Craniata</taxon>
        <taxon>Vertebrata</taxon>
        <taxon>Euteleostomi</taxon>
        <taxon>Actinopterygii</taxon>
        <taxon>Neopterygii</taxon>
        <taxon>Teleostei</taxon>
        <taxon>Neoteleostei</taxon>
        <taxon>Acanthomorphata</taxon>
        <taxon>Gobiaria</taxon>
        <taxon>Gobiiformes</taxon>
        <taxon>Gobioidei</taxon>
        <taxon>Gobiidae</taxon>
        <taxon>Gobiinae</taxon>
        <taxon>Knipowitschia</taxon>
    </lineage>
</organism>
<protein>
    <submittedName>
        <fullName evidence="1">Uncharacterized protein</fullName>
    </submittedName>
</protein>
<name>A0AAV2KFQ9_KNICA</name>
<evidence type="ECO:0000313" key="2">
    <source>
        <dbReference type="Proteomes" id="UP001497482"/>
    </source>
</evidence>
<reference evidence="1 2" key="1">
    <citation type="submission" date="2024-04" db="EMBL/GenBank/DDBJ databases">
        <authorList>
            <person name="Waldvogel A.-M."/>
            <person name="Schoenle A."/>
        </authorList>
    </citation>
    <scope>NUCLEOTIDE SEQUENCE [LARGE SCALE GENOMIC DNA]</scope>
</reference>
<sequence length="86" mass="9459">MPRRLAAETELPPVCRQGAITGRQRNCASHIMRDGEERTAAPLILTLISPDFAAVALSPSMPTRCPLSRLIPLYIPPRLEGREVVI</sequence>
<evidence type="ECO:0000313" key="1">
    <source>
        <dbReference type="EMBL" id="CAL1588419.1"/>
    </source>
</evidence>
<accession>A0AAV2KFQ9</accession>
<keyword evidence="2" id="KW-1185">Reference proteome</keyword>
<dbReference type="EMBL" id="OZ035840">
    <property type="protein sequence ID" value="CAL1588419.1"/>
    <property type="molecule type" value="Genomic_DNA"/>
</dbReference>
<dbReference type="Proteomes" id="UP001497482">
    <property type="component" value="Chromosome 18"/>
</dbReference>
<dbReference type="AlphaFoldDB" id="A0AAV2KFQ9"/>
<proteinExistence type="predicted"/>
<gene>
    <name evidence="1" type="ORF">KC01_LOCUS18218</name>
</gene>